<evidence type="ECO:0000313" key="2">
    <source>
        <dbReference type="WBParaSite" id="RSKR_0000631200.1"/>
    </source>
</evidence>
<protein>
    <submittedName>
        <fullName evidence="2">CUB domain-containing protein</fullName>
    </submittedName>
</protein>
<proteinExistence type="predicted"/>
<name>A0AC35U0L5_9BILA</name>
<dbReference type="Proteomes" id="UP000095286">
    <property type="component" value="Unplaced"/>
</dbReference>
<evidence type="ECO:0000313" key="1">
    <source>
        <dbReference type="Proteomes" id="UP000095286"/>
    </source>
</evidence>
<dbReference type="WBParaSite" id="RSKR_0000631200.1">
    <property type="protein sequence ID" value="RSKR_0000631200.1"/>
    <property type="gene ID" value="RSKR_0000631200"/>
</dbReference>
<reference evidence="2" key="1">
    <citation type="submission" date="2016-11" db="UniProtKB">
        <authorList>
            <consortium name="WormBaseParasite"/>
        </authorList>
    </citation>
    <scope>IDENTIFICATION</scope>
    <source>
        <strain evidence="2">KR3021</strain>
    </source>
</reference>
<sequence length="290" mass="32011">MILLKIIFIFSFVTCSTTQSSKNCPSPVLFLPDNSHGAIYSPNFPNDYDDWDDCAILIRVPVNHTIQLTVYAFSTEACCDLLNIYNGAQSELITTISGEITPGTQYHSTSTNQMFIRFASDLTHVSTGFYIDYKAIPSMSGNNPAGSGNIYNCEVTHMTTPIGGISSPLWPSNYPNSATCDYLIEGTDLNSFVSLNFITFSTESCCDILTIYDSNRPDDSKIIDVVRGSNIATKIFNSTGPVMYLRFNSDPDNNAHGFDAIYQILSKLGPMNSVPRIHHPKNLKPNFTLS</sequence>
<accession>A0AC35U0L5</accession>
<organism evidence="1 2">
    <name type="scientific">Rhabditophanes sp. KR3021</name>
    <dbReference type="NCBI Taxonomy" id="114890"/>
    <lineage>
        <taxon>Eukaryota</taxon>
        <taxon>Metazoa</taxon>
        <taxon>Ecdysozoa</taxon>
        <taxon>Nematoda</taxon>
        <taxon>Chromadorea</taxon>
        <taxon>Rhabditida</taxon>
        <taxon>Tylenchina</taxon>
        <taxon>Panagrolaimomorpha</taxon>
        <taxon>Strongyloidoidea</taxon>
        <taxon>Alloionematidae</taxon>
        <taxon>Rhabditophanes</taxon>
    </lineage>
</organism>